<comment type="caution">
    <text evidence="4">The sequence shown here is derived from an EMBL/GenBank/DDBJ whole genome shotgun (WGS) entry which is preliminary data.</text>
</comment>
<dbReference type="InterPro" id="IPR023476">
    <property type="entry name" value="Pep_tRNA_hydro_II_dom_sf"/>
</dbReference>
<evidence type="ECO:0000313" key="4">
    <source>
        <dbReference type="EMBL" id="GMI65954.1"/>
    </source>
</evidence>
<sequence length="110" mass="11610">MIFATNIAAESNKLLLASVCPAHAALPASPPNATFLNLRTPSSSFLVSPLLMSPSVPSLPGHILISKAKSLNIPTHITVDAGRTQVAPNSRTVMAVLGKLLFCLQFCQFL</sequence>
<accession>A0A9W7GVK2</accession>
<dbReference type="Pfam" id="PF01981">
    <property type="entry name" value="PTH2"/>
    <property type="match status" value="1"/>
</dbReference>
<organism evidence="4 5">
    <name type="scientific">Hibiscus trionum</name>
    <name type="common">Flower of an hour</name>
    <dbReference type="NCBI Taxonomy" id="183268"/>
    <lineage>
        <taxon>Eukaryota</taxon>
        <taxon>Viridiplantae</taxon>
        <taxon>Streptophyta</taxon>
        <taxon>Embryophyta</taxon>
        <taxon>Tracheophyta</taxon>
        <taxon>Spermatophyta</taxon>
        <taxon>Magnoliopsida</taxon>
        <taxon>eudicotyledons</taxon>
        <taxon>Gunneridae</taxon>
        <taxon>Pentapetalae</taxon>
        <taxon>rosids</taxon>
        <taxon>malvids</taxon>
        <taxon>Malvales</taxon>
        <taxon>Malvaceae</taxon>
        <taxon>Malvoideae</taxon>
        <taxon>Hibiscus</taxon>
    </lineage>
</organism>
<name>A0A9W7GVK2_HIBTR</name>
<keyword evidence="5" id="KW-1185">Reference proteome</keyword>
<dbReference type="GO" id="GO:0004045">
    <property type="term" value="F:peptidyl-tRNA hydrolase activity"/>
    <property type="evidence" value="ECO:0007669"/>
    <property type="project" value="UniProtKB-EC"/>
</dbReference>
<evidence type="ECO:0000313" key="5">
    <source>
        <dbReference type="Proteomes" id="UP001165190"/>
    </source>
</evidence>
<gene>
    <name evidence="4" type="ORF">HRI_000264700</name>
</gene>
<dbReference type="AlphaFoldDB" id="A0A9W7GVK2"/>
<proteinExistence type="predicted"/>
<dbReference type="PANTHER" id="PTHR12649">
    <property type="entry name" value="PEPTIDYL-TRNA HYDROLASE 2"/>
    <property type="match status" value="1"/>
</dbReference>
<dbReference type="GO" id="GO:0005829">
    <property type="term" value="C:cytosol"/>
    <property type="evidence" value="ECO:0007669"/>
    <property type="project" value="TreeGrafter"/>
</dbReference>
<dbReference type="Gene3D" id="3.40.1490.10">
    <property type="entry name" value="Bit1"/>
    <property type="match status" value="1"/>
</dbReference>
<keyword evidence="2" id="KW-0378">Hydrolase</keyword>
<protein>
    <recommendedName>
        <fullName evidence="1">peptidyl-tRNA hydrolase</fullName>
        <ecNumber evidence="1">3.1.1.29</ecNumber>
    </recommendedName>
</protein>
<reference evidence="4" key="1">
    <citation type="submission" date="2023-05" db="EMBL/GenBank/DDBJ databases">
        <title>Genome and transcriptome analyses reveal genes involved in the formation of fine ridges on petal epidermal cells in Hibiscus trionum.</title>
        <authorList>
            <person name="Koshimizu S."/>
            <person name="Masuda S."/>
            <person name="Ishii T."/>
            <person name="Shirasu K."/>
            <person name="Hoshino A."/>
            <person name="Arita M."/>
        </authorList>
    </citation>
    <scope>NUCLEOTIDE SEQUENCE</scope>
    <source>
        <strain evidence="4">Hamamatsu line</strain>
    </source>
</reference>
<evidence type="ECO:0000256" key="3">
    <source>
        <dbReference type="ARBA" id="ARBA00048707"/>
    </source>
</evidence>
<dbReference type="Proteomes" id="UP001165190">
    <property type="component" value="Unassembled WGS sequence"/>
</dbReference>
<evidence type="ECO:0000256" key="1">
    <source>
        <dbReference type="ARBA" id="ARBA00013260"/>
    </source>
</evidence>
<dbReference type="EMBL" id="BSYR01000003">
    <property type="protein sequence ID" value="GMI65954.1"/>
    <property type="molecule type" value="Genomic_DNA"/>
</dbReference>
<dbReference type="GO" id="GO:0005739">
    <property type="term" value="C:mitochondrion"/>
    <property type="evidence" value="ECO:0007669"/>
    <property type="project" value="TreeGrafter"/>
</dbReference>
<evidence type="ECO:0000256" key="2">
    <source>
        <dbReference type="ARBA" id="ARBA00022801"/>
    </source>
</evidence>
<dbReference type="InterPro" id="IPR002833">
    <property type="entry name" value="PTH2"/>
</dbReference>
<dbReference type="SUPFAM" id="SSF102462">
    <property type="entry name" value="Peptidyl-tRNA hydrolase II"/>
    <property type="match status" value="1"/>
</dbReference>
<comment type="catalytic activity">
    <reaction evidence="3">
        <text>an N-acyl-L-alpha-aminoacyl-tRNA + H2O = an N-acyl-L-amino acid + a tRNA + H(+)</text>
        <dbReference type="Rhea" id="RHEA:54448"/>
        <dbReference type="Rhea" id="RHEA-COMP:10123"/>
        <dbReference type="Rhea" id="RHEA-COMP:13883"/>
        <dbReference type="ChEBI" id="CHEBI:15377"/>
        <dbReference type="ChEBI" id="CHEBI:15378"/>
        <dbReference type="ChEBI" id="CHEBI:59874"/>
        <dbReference type="ChEBI" id="CHEBI:78442"/>
        <dbReference type="ChEBI" id="CHEBI:138191"/>
        <dbReference type="EC" id="3.1.1.29"/>
    </reaction>
</comment>
<dbReference type="EC" id="3.1.1.29" evidence="1"/>
<dbReference type="OrthoDB" id="1733656at2759"/>
<dbReference type="PANTHER" id="PTHR12649:SF30">
    <property type="entry name" value="AMINOACYL-TRNA HYDROLASE"/>
    <property type="match status" value="1"/>
</dbReference>